<dbReference type="Gene3D" id="3.40.50.1950">
    <property type="entry name" value="Flavin prenyltransferase-like"/>
    <property type="match status" value="1"/>
</dbReference>
<dbReference type="RefSeq" id="WP_323984457.1">
    <property type="nucleotide sequence ID" value="NZ_JAYKBW010000094.1"/>
</dbReference>
<evidence type="ECO:0000259" key="1">
    <source>
        <dbReference type="Pfam" id="PF02441"/>
    </source>
</evidence>
<name>A0ABU5ZC26_9FLAO</name>
<evidence type="ECO:0000313" key="3">
    <source>
        <dbReference type="Proteomes" id="UP001311730"/>
    </source>
</evidence>
<dbReference type="Proteomes" id="UP001311730">
    <property type="component" value="Unassembled WGS sequence"/>
</dbReference>
<dbReference type="EMBL" id="JAYKBW010000094">
    <property type="protein sequence ID" value="MEB3076499.1"/>
    <property type="molecule type" value="Genomic_DNA"/>
</dbReference>
<feature type="non-terminal residue" evidence="2">
    <location>
        <position position="64"/>
    </location>
</feature>
<reference evidence="2 3" key="1">
    <citation type="submission" date="2023-12" db="EMBL/GenBank/DDBJ databases">
        <title>Genomic sequences of Capnocytophaga and Parvimonas strains.</title>
        <authorList>
            <person name="Watt R.M."/>
            <person name="Wang M."/>
            <person name="Yang T."/>
            <person name="Tong W.M."/>
        </authorList>
    </citation>
    <scope>NUCLEOTIDE SEQUENCE [LARGE SCALE GENOMIC DNA]</scope>
    <source>
        <strain evidence="2 3">CCUG 13096</strain>
    </source>
</reference>
<dbReference type="Pfam" id="PF02441">
    <property type="entry name" value="Flavoprotein"/>
    <property type="match status" value="1"/>
</dbReference>
<dbReference type="SUPFAM" id="SSF52507">
    <property type="entry name" value="Homo-oligomeric flavin-containing Cys decarboxylases, HFCD"/>
    <property type="match status" value="1"/>
</dbReference>
<dbReference type="InterPro" id="IPR036551">
    <property type="entry name" value="Flavin_trans-like"/>
</dbReference>
<evidence type="ECO:0000313" key="2">
    <source>
        <dbReference type="EMBL" id="MEB3076499.1"/>
    </source>
</evidence>
<proteinExistence type="predicted"/>
<dbReference type="InterPro" id="IPR003382">
    <property type="entry name" value="Flavoprotein"/>
</dbReference>
<feature type="domain" description="Flavoprotein" evidence="1">
    <location>
        <begin position="10"/>
        <end position="56"/>
    </location>
</feature>
<gene>
    <name evidence="2" type="ORF">VJJ08_14580</name>
</gene>
<organism evidence="2 3">
    <name type="scientific">Capnocytophaga gingivalis</name>
    <dbReference type="NCBI Taxonomy" id="1017"/>
    <lineage>
        <taxon>Bacteria</taxon>
        <taxon>Pseudomonadati</taxon>
        <taxon>Bacteroidota</taxon>
        <taxon>Flavobacteriia</taxon>
        <taxon>Flavobacteriales</taxon>
        <taxon>Flavobacteriaceae</taxon>
        <taxon>Capnocytophaga</taxon>
    </lineage>
</organism>
<sequence length="64" mass="7086">MKIPSLKGQKILIGVNAGIAAYKIPNLIRLLVKEQASVKVIMTQDAEAFVNPLTLSFRSKKKVY</sequence>
<comment type="caution">
    <text evidence="2">The sequence shown here is derived from an EMBL/GenBank/DDBJ whole genome shotgun (WGS) entry which is preliminary data.</text>
</comment>
<protein>
    <submittedName>
        <fullName evidence="2">Flavoprotein</fullName>
    </submittedName>
</protein>
<keyword evidence="3" id="KW-1185">Reference proteome</keyword>
<accession>A0ABU5ZC26</accession>